<evidence type="ECO:0000259" key="5">
    <source>
        <dbReference type="Pfam" id="PF07167"/>
    </source>
</evidence>
<accession>A0A852W0Y6</accession>
<feature type="domain" description="Poly-beta-hydroxybutyrate polymerase N-terminal" evidence="5">
    <location>
        <begin position="109"/>
        <end position="278"/>
    </location>
</feature>
<feature type="region of interest" description="Disordered" evidence="3">
    <location>
        <begin position="1"/>
        <end position="21"/>
    </location>
</feature>
<organism evidence="6 7">
    <name type="scientific">Pseudonocardia alni</name>
    <name type="common">Amycolata alni</name>
    <dbReference type="NCBI Taxonomy" id="33907"/>
    <lineage>
        <taxon>Bacteria</taxon>
        <taxon>Bacillati</taxon>
        <taxon>Actinomycetota</taxon>
        <taxon>Actinomycetes</taxon>
        <taxon>Pseudonocardiales</taxon>
        <taxon>Pseudonocardiaceae</taxon>
        <taxon>Pseudonocardia</taxon>
    </lineage>
</organism>
<gene>
    <name evidence="6" type="ORF">HDA37_000799</name>
</gene>
<dbReference type="PANTHER" id="PTHR36837:SF5">
    <property type="entry name" value="POLY-3-HYDROXYBUTYRATE SYNTHASE"/>
    <property type="match status" value="1"/>
</dbReference>
<evidence type="ECO:0000256" key="2">
    <source>
        <dbReference type="ARBA" id="ARBA00023315"/>
    </source>
</evidence>
<evidence type="ECO:0000256" key="3">
    <source>
        <dbReference type="SAM" id="MobiDB-lite"/>
    </source>
</evidence>
<dbReference type="GO" id="GO:0042619">
    <property type="term" value="P:poly-hydroxybutyrate biosynthetic process"/>
    <property type="evidence" value="ECO:0007669"/>
    <property type="project" value="InterPro"/>
</dbReference>
<evidence type="ECO:0000313" key="7">
    <source>
        <dbReference type="Proteomes" id="UP000549695"/>
    </source>
</evidence>
<dbReference type="SUPFAM" id="SSF53474">
    <property type="entry name" value="alpha/beta-Hydrolases"/>
    <property type="match status" value="1"/>
</dbReference>
<dbReference type="Gene3D" id="3.40.50.1820">
    <property type="entry name" value="alpha/beta hydrolase"/>
    <property type="match status" value="1"/>
</dbReference>
<dbReference type="EMBL" id="JACCCZ010000001">
    <property type="protein sequence ID" value="NYG00514.1"/>
    <property type="molecule type" value="Genomic_DNA"/>
</dbReference>
<dbReference type="InterPro" id="IPR029058">
    <property type="entry name" value="AB_hydrolase_fold"/>
</dbReference>
<dbReference type="InterPro" id="IPR010941">
    <property type="entry name" value="PhaC_N"/>
</dbReference>
<dbReference type="GeneID" id="98050618"/>
<evidence type="ECO:0000259" key="4">
    <source>
        <dbReference type="Pfam" id="PF00561"/>
    </source>
</evidence>
<feature type="domain" description="AB hydrolase-1" evidence="4">
    <location>
        <begin position="280"/>
        <end position="521"/>
    </location>
</feature>
<evidence type="ECO:0000256" key="1">
    <source>
        <dbReference type="ARBA" id="ARBA00022679"/>
    </source>
</evidence>
<dbReference type="RefSeq" id="WP_179760279.1">
    <property type="nucleotide sequence ID" value="NZ_BAAAJZ010000005.1"/>
</dbReference>
<dbReference type="InterPro" id="IPR000073">
    <property type="entry name" value="AB_hydrolase_1"/>
</dbReference>
<feature type="compositionally biased region" description="Basic and acidic residues" evidence="3">
    <location>
        <begin position="570"/>
        <end position="579"/>
    </location>
</feature>
<reference evidence="6 7" key="1">
    <citation type="submission" date="2020-07" db="EMBL/GenBank/DDBJ databases">
        <title>Sequencing the genomes of 1000 actinobacteria strains.</title>
        <authorList>
            <person name="Klenk H.-P."/>
        </authorList>
    </citation>
    <scope>NUCLEOTIDE SEQUENCE [LARGE SCALE GENOMIC DNA]</scope>
    <source>
        <strain evidence="6 7">DSM 44749</strain>
    </source>
</reference>
<proteinExistence type="predicted"/>
<dbReference type="GO" id="GO:0016746">
    <property type="term" value="F:acyltransferase activity"/>
    <property type="evidence" value="ECO:0007669"/>
    <property type="project" value="UniProtKB-KW"/>
</dbReference>
<name>A0A852W0Y6_PSEA5</name>
<dbReference type="Pfam" id="PF07167">
    <property type="entry name" value="PhaC_N"/>
    <property type="match status" value="1"/>
</dbReference>
<protein>
    <submittedName>
        <fullName evidence="6">Polyhydroxyalkanoate synthase</fullName>
        <ecNumber evidence="6">2.3.1.-</ecNumber>
    </submittedName>
</protein>
<sequence length="596" mass="65199">MTTQPVPQPESENGSAAASNQAAEVLRRQAAGLVRDLRELASPEGLAAKVDPVGFGGALGEAARSLATRPGAVLRTGLGFGVDSAKAVSAAAARAVGRTTTGPASLPEKDKRYADPAWEGNAWYYLARQEHSLLADRLTELSQAARVSPTARRKLDWLVGQIVEALAPPNAVVTNPAWPKKIVETGGLNIVRGARNMLRDAVQNQGMPRQVTPGAFQVGKDLAVTPGHVVFRNRLIELIQYEPQTDKVHEIPLLMSPPWINKYYIMDLAPQKSLVEWAVQHGHTVFMISYRNPDSSLADVTMSDYLQEGPVTALEVVREITGRDTVNVAGLCLGGALSAAMTAWLEAKGDQRVNSLTLMNTLLDYSGPGQLGVFTDEKTVDRLERSMRKDGYLPATSMKTTFDLLRATDLVWNYVVNDWMLGEDPKPFDMLTWNSDSTRMPAAMQTEYLRTLYLENRFAEGKLELAGERLDVADIRPDSYIVTAESDHIAPWKSVYTGASKLGGTVRFVLSNSGHIAGVVNPPSPKSRHWFGESDDLPARAEDWRDDATERKASWWEDWTPWIAERAGKEVAAPKKIGSDAHPPLEPAPGRYVLSG</sequence>
<keyword evidence="7" id="KW-1185">Reference proteome</keyword>
<feature type="region of interest" description="Disordered" evidence="3">
    <location>
        <begin position="570"/>
        <end position="596"/>
    </location>
</feature>
<dbReference type="EC" id="2.3.1.-" evidence="6"/>
<dbReference type="AlphaFoldDB" id="A0A852W0Y6"/>
<dbReference type="Proteomes" id="UP000549695">
    <property type="component" value="Unassembled WGS sequence"/>
</dbReference>
<keyword evidence="2 6" id="KW-0012">Acyltransferase</keyword>
<keyword evidence="1 6" id="KW-0808">Transferase</keyword>
<evidence type="ECO:0000313" key="6">
    <source>
        <dbReference type="EMBL" id="NYG00514.1"/>
    </source>
</evidence>
<dbReference type="Pfam" id="PF00561">
    <property type="entry name" value="Abhydrolase_1"/>
    <property type="match status" value="1"/>
</dbReference>
<dbReference type="PANTHER" id="PTHR36837">
    <property type="entry name" value="POLY(3-HYDROXYALKANOATE) POLYMERASE SUBUNIT PHAC"/>
    <property type="match status" value="1"/>
</dbReference>
<dbReference type="InterPro" id="IPR051321">
    <property type="entry name" value="PHA/PHB_synthase"/>
</dbReference>
<comment type="caution">
    <text evidence="6">The sequence shown here is derived from an EMBL/GenBank/DDBJ whole genome shotgun (WGS) entry which is preliminary data.</text>
</comment>